<dbReference type="SUPFAM" id="SSF55048">
    <property type="entry name" value="Probable ACP-binding domain of malonyl-CoA ACP transacylase"/>
    <property type="match status" value="1"/>
</dbReference>
<evidence type="ECO:0000256" key="3">
    <source>
        <dbReference type="ARBA" id="ARBA00022679"/>
    </source>
</evidence>
<dbReference type="PROSITE" id="PS52019">
    <property type="entry name" value="PKS_MFAS_DH"/>
    <property type="match status" value="1"/>
</dbReference>
<feature type="active site" description="Proton donor; for dehydratase activity" evidence="6">
    <location>
        <position position="1152"/>
    </location>
</feature>
<dbReference type="InterPro" id="IPR014043">
    <property type="entry name" value="Acyl_transferase_dom"/>
</dbReference>
<feature type="domain" description="Carrier" evidence="8">
    <location>
        <begin position="2557"/>
        <end position="2634"/>
    </location>
</feature>
<evidence type="ECO:0000259" key="10">
    <source>
        <dbReference type="PROSITE" id="PS52019"/>
    </source>
</evidence>
<feature type="domain" description="PKS/mFAS DH" evidence="10">
    <location>
        <begin position="922"/>
        <end position="1245"/>
    </location>
</feature>
<dbReference type="InterPro" id="IPR029063">
    <property type="entry name" value="SAM-dependent_MTases_sf"/>
</dbReference>
<dbReference type="EMBL" id="CAJPDR010000066">
    <property type="protein sequence ID" value="CAF9913835.1"/>
    <property type="molecule type" value="Genomic_DNA"/>
</dbReference>
<dbReference type="InterPro" id="IPR020841">
    <property type="entry name" value="PKS_Beta-ketoAc_synthase_dom"/>
</dbReference>
<evidence type="ECO:0000256" key="1">
    <source>
        <dbReference type="ARBA" id="ARBA00022450"/>
    </source>
</evidence>
<dbReference type="SUPFAM" id="SSF47336">
    <property type="entry name" value="ACP-like"/>
    <property type="match status" value="1"/>
</dbReference>
<dbReference type="Pfam" id="PF00698">
    <property type="entry name" value="Acyl_transf_1"/>
    <property type="match status" value="1"/>
</dbReference>
<comment type="caution">
    <text evidence="11">The sequence shown here is derived from an EMBL/GenBank/DDBJ whole genome shotgun (WGS) entry which is preliminary data.</text>
</comment>
<evidence type="ECO:0000259" key="9">
    <source>
        <dbReference type="PROSITE" id="PS52004"/>
    </source>
</evidence>
<dbReference type="SMART" id="SM00825">
    <property type="entry name" value="PKS_KS"/>
    <property type="match status" value="1"/>
</dbReference>
<gene>
    <name evidence="11" type="ORF">ALECFALPRED_009117</name>
</gene>
<sequence>MGVGDQETLPMPANSELKAIAIIGMACRMPAGATNVENLWTALASGQSGWGPHPSERYMPERFYHPNPDKKGTYYSKGGHYLEEDIALFDPQFFNITEAEATAMDPQQRHLLEVSYEALENAGLSLPDIAGTNMGVFIGGCVAEYRAHVEKDTEDLPVFTATGTAEALQANRVSYVYDLRGPSLTIDTACSSSLAALNSAFLSLQAGESSTAIVAGSDIRVMPESTVTLSAIRLLSPDGRCYSFDERATSGFGRGEGSACIILKPLEVALRDGDQIRSIIRNTGINQDGKTAGITMPNGEAQASLVQSVYRTAALDPAETDYVEAHGTGTATGDPIEVAALGKVFDRGPTHAPVVVGSIKSNIGHLEAVSGLASVIKAALMLERRFYVPNCDLQAVNPKIPFQGMHLKAHIVMEEALFKRDIRAMPGDTWARLLDISKSSTAVIEPVTKPYLFLMSANDRESLSRSIALVAEYVNERPAYLFSDLLRPLAFTLGQRRTLLPWKVAMQAKSHDELIQKLKDVALTPTRSVEQPRIGFVFTGQGSQWPKMGSQLYHTYPTYASVIKKVDHVLMDLGASWSLLAELEKSEEYSLINSPKLSQPACTALQIALVDLLSSWGITAHSVVGHSSGEIAAAYAAGILGMEDCMAIAYYRGLVATTLIEDPYGTSGGMLAVGASQVETQALIDAKTDAVGDCTIACINSPNSMTVSGDAARISQVSALADSKSFWNKRLKVEVAYHSFHMNAVADQYASLLGEVKPIRDARSKFHSALRGHEVAPDALNTSYWVANLTSPVRFSEALTNLCEPKGGSERGVDLVIEIGPHSTLQGPIKQIVQTLEGSPGQIQSFSSIVRNVDSTASLLDLSAQLVTNGCKLQLAEVNFPSPASTPSVLSDLPPYQWNHSKRYWHEIRQRQEMLKYMSPRHDLLGSRQPDCAVEAPQWKNVLAIEDVPWLRDHAVQDVIIFPIAGYLCMAMEACRQQSQWKGRSFDRVTLQWVSVHRPLALSESAAVELHLSLTPWNEGSYSFSDTWTQFKVSSWAGERGWLDHCTGLIAATLPDQQNPVSSQDESRAGLEHQMGDLSELRNSCKISKDADDIYRKSEEDGFHFGPAFQRMQEIQMGPSNQATYKVTIPDMLSCMPYNRQSDYVIHPLSLDAVVQGGTVFLAGDNNATEGAYMPISIREMTIAVGMFQDPGLVFRVHATCTPADAFSKRRSFDYVATDMQSASQPNGVVVKGVVEAPVQGDRNSHEGTEFRCSRTQWEPSMSYLNQDNSEAMLALLPPALSSPQESRKLEEMGLHYIKQALRQTNFNEVPATYVRKLYAWMESKVTDAKGDVTKNKAHEANGDVTRSRMPVESIDGAPNGIEQDLSGASVNGEVLGQANGDAPDNNGDESNDDVVNTQARIKPIDRASTRVPTYKGLLTDTIPNGGFPNGKVCNEPNGDLTVDQALEIEIPKMDTAEGSIGSHDNTPSSYAESTRLAISLMRRVGAHLPAILRGQVDPAALMSKDDLLSRFNAEFEGTSRLYSAAATYVQKLAFQNPVLRILDIGGHDTLATAHILEVLTTVSGISSGSVVYEIVGESTDVAAKLAPWSHILKQRKLDSGKSLSSLDLSTGSYDVIIAVENNLLRKQKKLASVCSLLKQGGKLILFQNHRDRDRLSLLPLAILPSWWVEDGDDCDRGIDIKTSSDEEVQSRSILEACGFSGPQVTVHASSKENHRGASVVFLSTGATTVPLDYSRKLVVVAQWLPHDVSKSKIEAAIQNGDPVGVEWVEFNRLADIDLQGRYCVVIDNPHTHYLTRLTAGSFEGLKRLTQAAGVLWITGGLLSPNAGLVRGLARTLRAEFQIDKFVTLAVEDWSMPEDDLVEVIRRVTKKSFYEEYTAAEYDRELAVKDGILQIPRLVHDNPMNQNLSRETRTGSTYLQRFYQEGRPLRLTITNPGFLDTLSFVTDERLASPLPKDEIEIEVKASGLNFKDIILALGQLPGYYLGQECSGVVTKVGIDVSKLEIGDRICAIAAGSFANVARCKAICAVKLPDSISFSDGASIPLIFCTAHYCLAHVARLKPGERILIHAAAGGVGQSAIMLAQASKAIVFATVGSKEKKMFLMQTYGIPEDQIFYSRDVSFVQGILEATNGKGVDVVLNSLAGEQLRATWKCMAPFGRFVEIGKRDITTNMYLEMAPFESTVTFAAVDLGDLIQLRPEGLQEVFVEVMDLMRSGCVKPVRPVHDFAVSDIETAFRSLQSGKLTGKVVITPRAGDMVMASRPTTEPAILREDVSYLITGGTGGIGRAICSWMGKHGAKNIILSSRSGRNQADTMEMVEELATLGIKVEIYQSNVAIAEDLQRLILDCGKSMPPIGGVIHGAYVNKDVAFELAAYQDWVDVVQPKYQGAWNMHNALLDHKLDFFIMLSSISAIIGNRGQAAYAAANSFLDDFARYRASQGLPGTSINLGVVKEIGHVAERPELQKKLESLSGDVALSKADVLALVKLAITGKIDQHAHHQCTTGLGFEKYSSQSPDFYWATDARFCHLRRGMGVLEDKDSGSSISTKQALKKAQTIEKAAEITTSALIGKFASVLVIPAEEVSTTKPVVVLGLDSLVAVEVRSWIAKDMDAKMSTMELMTNSSIKALADVIVGRSTLLEGLRSKSEEA</sequence>
<dbReference type="GO" id="GO:0044550">
    <property type="term" value="P:secondary metabolite biosynthetic process"/>
    <property type="evidence" value="ECO:0007669"/>
    <property type="project" value="TreeGrafter"/>
</dbReference>
<feature type="region of interest" description="Disordered" evidence="7">
    <location>
        <begin position="1373"/>
        <end position="1394"/>
    </location>
</feature>
<dbReference type="Pfam" id="PF08659">
    <property type="entry name" value="KR"/>
    <property type="match status" value="1"/>
</dbReference>
<dbReference type="Pfam" id="PF13602">
    <property type="entry name" value="ADH_zinc_N_2"/>
    <property type="match status" value="1"/>
</dbReference>
<dbReference type="InterPro" id="IPR049551">
    <property type="entry name" value="PKS_DH_C"/>
</dbReference>
<dbReference type="InterPro" id="IPR013154">
    <property type="entry name" value="ADH-like_N"/>
</dbReference>
<keyword evidence="2" id="KW-0597">Phosphoprotein</keyword>
<dbReference type="InterPro" id="IPR011032">
    <property type="entry name" value="GroES-like_sf"/>
</dbReference>
<dbReference type="GO" id="GO:1901336">
    <property type="term" value="P:lactone biosynthetic process"/>
    <property type="evidence" value="ECO:0007669"/>
    <property type="project" value="UniProtKB-ARBA"/>
</dbReference>
<dbReference type="Proteomes" id="UP000664203">
    <property type="component" value="Unassembled WGS sequence"/>
</dbReference>
<dbReference type="Pfam" id="PF08240">
    <property type="entry name" value="ADH_N"/>
    <property type="match status" value="1"/>
</dbReference>
<feature type="region of interest" description="N-terminal hotdog fold" evidence="6">
    <location>
        <begin position="922"/>
        <end position="1057"/>
    </location>
</feature>
<dbReference type="GO" id="GO:0004312">
    <property type="term" value="F:fatty acid synthase activity"/>
    <property type="evidence" value="ECO:0007669"/>
    <property type="project" value="TreeGrafter"/>
</dbReference>
<dbReference type="Gene3D" id="3.40.50.150">
    <property type="entry name" value="Vaccinia Virus protein VP39"/>
    <property type="match status" value="1"/>
</dbReference>
<dbReference type="SUPFAM" id="SSF50129">
    <property type="entry name" value="GroES-like"/>
    <property type="match status" value="1"/>
</dbReference>
<dbReference type="OrthoDB" id="329835at2759"/>
<dbReference type="InterPro" id="IPR036736">
    <property type="entry name" value="ACP-like_sf"/>
</dbReference>
<dbReference type="Gene3D" id="1.10.1200.10">
    <property type="entry name" value="ACP-like"/>
    <property type="match status" value="1"/>
</dbReference>
<feature type="domain" description="Ketosynthase family 3 (KS3)" evidence="9">
    <location>
        <begin position="17"/>
        <end position="415"/>
    </location>
</feature>
<dbReference type="Pfam" id="PF00550">
    <property type="entry name" value="PP-binding"/>
    <property type="match status" value="1"/>
</dbReference>
<dbReference type="SMART" id="SM00829">
    <property type="entry name" value="PKS_ER"/>
    <property type="match status" value="1"/>
</dbReference>
<dbReference type="SMART" id="SM00827">
    <property type="entry name" value="PKS_AT"/>
    <property type="match status" value="1"/>
</dbReference>
<dbReference type="Gene3D" id="3.90.180.10">
    <property type="entry name" value="Medium-chain alcohol dehydrogenases, catalytic domain"/>
    <property type="match status" value="1"/>
</dbReference>
<dbReference type="Pfam" id="PF02801">
    <property type="entry name" value="Ketoacyl-synt_C"/>
    <property type="match status" value="1"/>
</dbReference>
<dbReference type="GO" id="GO:0016491">
    <property type="term" value="F:oxidoreductase activity"/>
    <property type="evidence" value="ECO:0007669"/>
    <property type="project" value="InterPro"/>
</dbReference>
<dbReference type="Gene3D" id="3.30.70.3290">
    <property type="match status" value="1"/>
</dbReference>
<evidence type="ECO:0008006" key="13">
    <source>
        <dbReference type="Google" id="ProtNLM"/>
    </source>
</evidence>
<dbReference type="InterPro" id="IPR016039">
    <property type="entry name" value="Thiolase-like"/>
</dbReference>
<keyword evidence="3" id="KW-0808">Transferase</keyword>
<dbReference type="Gene3D" id="3.10.129.110">
    <property type="entry name" value="Polyketide synthase dehydratase"/>
    <property type="match status" value="1"/>
</dbReference>
<dbReference type="Pfam" id="PF21089">
    <property type="entry name" value="PKS_DH_N"/>
    <property type="match status" value="1"/>
</dbReference>
<keyword evidence="1" id="KW-0596">Phosphopantetheine</keyword>
<dbReference type="Pfam" id="PF14765">
    <property type="entry name" value="PS-DH"/>
    <property type="match status" value="1"/>
</dbReference>
<keyword evidence="5" id="KW-0012">Acyltransferase</keyword>
<dbReference type="InterPro" id="IPR042104">
    <property type="entry name" value="PKS_dehydratase_sf"/>
</dbReference>
<dbReference type="InterPro" id="IPR018201">
    <property type="entry name" value="Ketoacyl_synth_AS"/>
</dbReference>
<protein>
    <recommendedName>
        <fullName evidence="13">Polyketide synthase</fullName>
    </recommendedName>
</protein>
<dbReference type="InterPro" id="IPR016036">
    <property type="entry name" value="Malonyl_transacylase_ACP-bd"/>
</dbReference>
<dbReference type="SMART" id="SM00822">
    <property type="entry name" value="PKS_KR"/>
    <property type="match status" value="1"/>
</dbReference>
<dbReference type="InterPro" id="IPR036291">
    <property type="entry name" value="NAD(P)-bd_dom_sf"/>
</dbReference>
<organism evidence="11 12">
    <name type="scientific">Alectoria fallacina</name>
    <dbReference type="NCBI Taxonomy" id="1903189"/>
    <lineage>
        <taxon>Eukaryota</taxon>
        <taxon>Fungi</taxon>
        <taxon>Dikarya</taxon>
        <taxon>Ascomycota</taxon>
        <taxon>Pezizomycotina</taxon>
        <taxon>Lecanoromycetes</taxon>
        <taxon>OSLEUM clade</taxon>
        <taxon>Lecanoromycetidae</taxon>
        <taxon>Lecanorales</taxon>
        <taxon>Lecanorineae</taxon>
        <taxon>Parmeliaceae</taxon>
        <taxon>Alectoria</taxon>
    </lineage>
</organism>
<dbReference type="PROSITE" id="PS50075">
    <property type="entry name" value="CARRIER"/>
    <property type="match status" value="1"/>
</dbReference>
<name>A0A8H3IFD9_9LECA</name>
<evidence type="ECO:0000313" key="12">
    <source>
        <dbReference type="Proteomes" id="UP000664203"/>
    </source>
</evidence>
<feature type="active site" description="Proton acceptor; for dehydratase activity" evidence="6">
    <location>
        <position position="954"/>
    </location>
</feature>
<dbReference type="GO" id="GO:0031177">
    <property type="term" value="F:phosphopantetheine binding"/>
    <property type="evidence" value="ECO:0007669"/>
    <property type="project" value="InterPro"/>
</dbReference>
<dbReference type="PROSITE" id="PS00606">
    <property type="entry name" value="KS3_1"/>
    <property type="match status" value="1"/>
</dbReference>
<dbReference type="InterPro" id="IPR013968">
    <property type="entry name" value="PKS_KR"/>
</dbReference>
<dbReference type="PANTHER" id="PTHR43775:SF13">
    <property type="entry name" value="POLYKETIDE SYNTHASE 1"/>
    <property type="match status" value="1"/>
</dbReference>
<dbReference type="Gene3D" id="3.40.366.10">
    <property type="entry name" value="Malonyl-Coenzyme A Acyl Carrier Protein, domain 2"/>
    <property type="match status" value="1"/>
</dbReference>
<evidence type="ECO:0000256" key="6">
    <source>
        <dbReference type="PROSITE-ProRule" id="PRU01363"/>
    </source>
</evidence>
<dbReference type="InterPro" id="IPR014031">
    <property type="entry name" value="Ketoacyl_synth_C"/>
</dbReference>
<dbReference type="InterPro" id="IPR001227">
    <property type="entry name" value="Ac_transferase_dom_sf"/>
</dbReference>
<dbReference type="CDD" id="cd00833">
    <property type="entry name" value="PKS"/>
    <property type="match status" value="1"/>
</dbReference>
<feature type="region of interest" description="C-terminal hotdog fold" evidence="6">
    <location>
        <begin position="1086"/>
        <end position="1245"/>
    </location>
</feature>
<evidence type="ECO:0000256" key="2">
    <source>
        <dbReference type="ARBA" id="ARBA00022553"/>
    </source>
</evidence>
<dbReference type="Pfam" id="PF00109">
    <property type="entry name" value="ketoacyl-synt"/>
    <property type="match status" value="1"/>
</dbReference>
<dbReference type="InterPro" id="IPR049900">
    <property type="entry name" value="PKS_mFAS_DH"/>
</dbReference>
<dbReference type="SUPFAM" id="SSF53901">
    <property type="entry name" value="Thiolase-like"/>
    <property type="match status" value="1"/>
</dbReference>
<reference evidence="11" key="1">
    <citation type="submission" date="2021-03" db="EMBL/GenBank/DDBJ databases">
        <authorList>
            <person name="Tagirdzhanova G."/>
        </authorList>
    </citation>
    <scope>NUCLEOTIDE SEQUENCE</scope>
</reference>
<dbReference type="SUPFAM" id="SSF53335">
    <property type="entry name" value="S-adenosyl-L-methionine-dependent methyltransferases"/>
    <property type="match status" value="1"/>
</dbReference>
<dbReference type="InterPro" id="IPR049552">
    <property type="entry name" value="PKS_DH_N"/>
</dbReference>
<keyword evidence="4" id="KW-0511">Multifunctional enzyme</keyword>
<evidence type="ECO:0000256" key="5">
    <source>
        <dbReference type="ARBA" id="ARBA00023315"/>
    </source>
</evidence>
<dbReference type="InterPro" id="IPR020807">
    <property type="entry name" value="PKS_DH"/>
</dbReference>
<evidence type="ECO:0000313" key="11">
    <source>
        <dbReference type="EMBL" id="CAF9913835.1"/>
    </source>
</evidence>
<dbReference type="FunFam" id="3.40.50.720:FF:000209">
    <property type="entry name" value="Polyketide synthase Pks12"/>
    <property type="match status" value="1"/>
</dbReference>
<accession>A0A8H3IFD9</accession>
<dbReference type="SUPFAM" id="SSF52151">
    <property type="entry name" value="FabD/lysophospholipase-like"/>
    <property type="match status" value="1"/>
</dbReference>
<dbReference type="Gene3D" id="3.40.47.10">
    <property type="match status" value="1"/>
</dbReference>
<evidence type="ECO:0000259" key="8">
    <source>
        <dbReference type="PROSITE" id="PS50075"/>
    </source>
</evidence>
<dbReference type="InterPro" id="IPR014030">
    <property type="entry name" value="Ketoacyl_synth_N"/>
</dbReference>
<dbReference type="CDD" id="cd05195">
    <property type="entry name" value="enoyl_red"/>
    <property type="match status" value="1"/>
</dbReference>
<dbReference type="SUPFAM" id="SSF51735">
    <property type="entry name" value="NAD(P)-binding Rossmann-fold domains"/>
    <property type="match status" value="2"/>
</dbReference>
<dbReference type="InterPro" id="IPR020806">
    <property type="entry name" value="PKS_PP-bd"/>
</dbReference>
<evidence type="ECO:0000256" key="4">
    <source>
        <dbReference type="ARBA" id="ARBA00023268"/>
    </source>
</evidence>
<dbReference type="SMART" id="SM00823">
    <property type="entry name" value="PKS_PP"/>
    <property type="match status" value="1"/>
</dbReference>
<dbReference type="InterPro" id="IPR009081">
    <property type="entry name" value="PP-bd_ACP"/>
</dbReference>
<dbReference type="Pfam" id="PF23114">
    <property type="entry name" value="NAD-bd_HRPKS_sdrA"/>
    <property type="match status" value="1"/>
</dbReference>
<dbReference type="SMART" id="SM00826">
    <property type="entry name" value="PKS_DH"/>
    <property type="match status" value="1"/>
</dbReference>
<keyword evidence="12" id="KW-1185">Reference proteome</keyword>
<dbReference type="InterPro" id="IPR057326">
    <property type="entry name" value="KR_dom"/>
</dbReference>
<dbReference type="InterPro" id="IPR016035">
    <property type="entry name" value="Acyl_Trfase/lysoPLipase"/>
</dbReference>
<dbReference type="InterPro" id="IPR056501">
    <property type="entry name" value="NAD-bd_HRPKS_sdrA"/>
</dbReference>
<proteinExistence type="predicted"/>
<dbReference type="InterPro" id="IPR050091">
    <property type="entry name" value="PKS_NRPS_Biosynth_Enz"/>
</dbReference>
<evidence type="ECO:0000256" key="7">
    <source>
        <dbReference type="SAM" id="MobiDB-lite"/>
    </source>
</evidence>
<dbReference type="PANTHER" id="PTHR43775">
    <property type="entry name" value="FATTY ACID SYNTHASE"/>
    <property type="match status" value="1"/>
</dbReference>
<dbReference type="GO" id="GO:0004315">
    <property type="term" value="F:3-oxoacyl-[acyl-carrier-protein] synthase activity"/>
    <property type="evidence" value="ECO:0007669"/>
    <property type="project" value="InterPro"/>
</dbReference>
<dbReference type="PROSITE" id="PS52004">
    <property type="entry name" value="KS3_2"/>
    <property type="match status" value="1"/>
</dbReference>
<dbReference type="Gene3D" id="3.40.50.720">
    <property type="entry name" value="NAD(P)-binding Rossmann-like Domain"/>
    <property type="match status" value="1"/>
</dbReference>
<dbReference type="InterPro" id="IPR020843">
    <property type="entry name" value="ER"/>
</dbReference>
<dbReference type="GO" id="GO:0006633">
    <property type="term" value="P:fatty acid biosynthetic process"/>
    <property type="evidence" value="ECO:0007669"/>
    <property type="project" value="InterPro"/>
</dbReference>